<sequence length="721" mass="83913">MKKIIFILMAATLALTAFLSLNIFKEYKTQQLFYKNTTSITLNFEEEKSYTKNYIEFLQILAKKYNVNISKYIYPGENDLHIFTIDTGLNNHIKLKSGKFPEVNSNKFISTSEIESTDQIGIIKRIDSKTKITIQPLSADENFDGSGMYYISTQDKEKINAMLKELNENVAKTEIFGENKANFIYLLESNGFQIFCIFLIVLCIFVAIIHYIIRRLKDIAIMQTLGYTRKKIVSFFIFNLGKIMILSSLMIYVLFIMYCIFTDSTDFYFELSCIFWIIAITLSFILIIPITIITIVAFTRNINVSKIKGNKPYILVSTLNFTLKFLFIVVMLLSTYHWKILSNELNQKIDNLSNWSKTKHIYKTQVTFAKGDDLGAEEKISKKMKDLYLDMEKQHGGFLISTSNYDKIDGKYIYDLNNENGDPKLEPSGNSVTINSNYLSYNPIKSVKKTIKEQIIHDSNTMNILVPEKLKEYEKEIYKNYRKHFYFQKVEVDNIYNEELGREKNNTKEQELNINIIYVKNNQDYFTYDSTIKAEDKNLIRDPIAIIDTGIFNQSFYLSYVASEFYFKTNSEQPYDSIRATITKNEAQSTIQNITSVYDRLAFEIQNLKTEKENLLIAMIILIVSNFLITYNTISSYYEKNKFNLYIKQLFGFSAIKRNKIMITLLLLVNIIPIISVSIYVIDTYVISIGILILILEILISYFFDKKLSNQTFNAIIKGEH</sequence>
<accession>A0A9X0KFK3</accession>
<organism evidence="2 3">
    <name type="scientific">Bacillus cereus</name>
    <dbReference type="NCBI Taxonomy" id="1396"/>
    <lineage>
        <taxon>Bacteria</taxon>
        <taxon>Bacillati</taxon>
        <taxon>Bacillota</taxon>
        <taxon>Bacilli</taxon>
        <taxon>Bacillales</taxon>
        <taxon>Bacillaceae</taxon>
        <taxon>Bacillus</taxon>
        <taxon>Bacillus cereus group</taxon>
    </lineage>
</organism>
<comment type="caution">
    <text evidence="2">The sequence shown here is derived from an EMBL/GenBank/DDBJ whole genome shotgun (WGS) entry which is preliminary data.</text>
</comment>
<name>A0A9X0KFK3_BACCE</name>
<keyword evidence="1" id="KW-0472">Membrane</keyword>
<protein>
    <submittedName>
        <fullName evidence="2">Membrane protein</fullName>
    </submittedName>
</protein>
<feature type="transmembrane region" description="Helical" evidence="1">
    <location>
        <begin position="319"/>
        <end position="338"/>
    </location>
</feature>
<dbReference type="AlphaFoldDB" id="A0A9X0KFK3"/>
<feature type="transmembrane region" description="Helical" evidence="1">
    <location>
        <begin position="659"/>
        <end position="679"/>
    </location>
</feature>
<evidence type="ECO:0000313" key="2">
    <source>
        <dbReference type="EMBL" id="KMP16963.1"/>
    </source>
</evidence>
<dbReference type="InterPro" id="IPR006541">
    <property type="entry name" value="Bacteriocin_ass"/>
</dbReference>
<evidence type="ECO:0000313" key="3">
    <source>
        <dbReference type="Proteomes" id="UP000036243"/>
    </source>
</evidence>
<feature type="transmembrane region" description="Helical" evidence="1">
    <location>
        <begin position="615"/>
        <end position="638"/>
    </location>
</feature>
<dbReference type="Pfam" id="PF07242">
    <property type="entry name" value="DUF1430"/>
    <property type="match status" value="1"/>
</dbReference>
<keyword evidence="1" id="KW-1133">Transmembrane helix</keyword>
<gene>
    <name evidence="2" type="ORF">TQ94_16160</name>
</gene>
<feature type="transmembrane region" description="Helical" evidence="1">
    <location>
        <begin position="192"/>
        <end position="213"/>
    </location>
</feature>
<proteinExistence type="predicted"/>
<feature type="transmembrane region" description="Helical" evidence="1">
    <location>
        <begin position="233"/>
        <end position="254"/>
    </location>
</feature>
<evidence type="ECO:0000256" key="1">
    <source>
        <dbReference type="SAM" id="Phobius"/>
    </source>
</evidence>
<feature type="transmembrane region" description="Helical" evidence="1">
    <location>
        <begin position="274"/>
        <end position="298"/>
    </location>
</feature>
<dbReference type="RefSeq" id="WP_048558625.1">
    <property type="nucleotide sequence ID" value="NZ_CP097351.1"/>
</dbReference>
<reference evidence="2 3" key="1">
    <citation type="submission" date="2015-02" db="EMBL/GenBank/DDBJ databases">
        <title>Evolution of B. cereus sensu lato: Distribution, horizontal transfer and duplication of chromosomal virulence genes.</title>
        <authorList>
            <person name="Boehm M.-E."/>
            <person name="Huptas C."/>
            <person name="Krey V.M."/>
            <person name="Scherer S."/>
        </authorList>
    </citation>
    <scope>NUCLEOTIDE SEQUENCE [LARGE SCALE GENOMIC DNA]</scope>
    <source>
        <strain evidence="2 3">#17</strain>
    </source>
</reference>
<keyword evidence="1" id="KW-0812">Transmembrane</keyword>
<feature type="transmembrane region" description="Helical" evidence="1">
    <location>
        <begin position="685"/>
        <end position="704"/>
    </location>
</feature>
<dbReference type="EMBL" id="JYFW01000023">
    <property type="protein sequence ID" value="KMP16963.1"/>
    <property type="molecule type" value="Genomic_DNA"/>
</dbReference>
<dbReference type="Proteomes" id="UP000036243">
    <property type="component" value="Unassembled WGS sequence"/>
</dbReference>